<organism evidence="1 2">
    <name type="scientific">Paracoccus alkenifer</name>
    <dbReference type="NCBI Taxonomy" id="65735"/>
    <lineage>
        <taxon>Bacteria</taxon>
        <taxon>Pseudomonadati</taxon>
        <taxon>Pseudomonadota</taxon>
        <taxon>Alphaproteobacteria</taxon>
        <taxon>Rhodobacterales</taxon>
        <taxon>Paracoccaceae</taxon>
        <taxon>Paracoccus</taxon>
    </lineage>
</organism>
<accession>A0A1H6L0K6</accession>
<evidence type="ECO:0000313" key="2">
    <source>
        <dbReference type="Proteomes" id="UP000199125"/>
    </source>
</evidence>
<sequence>MTLPESDELLILAYEALESRARFDKELPDFPLFRSEWSAVHIESHGSHILSFWRGPGTEMMVLLTQGQPPERTLAAVDHRPCARKPRIEPTEGSFFLPGVPVGSPRGSISSFGIFAGWWPCETDAKRLRLTRRGKVSEIEAGSNGFMLVDWNSPAAVERFDAVEIGKTGWTPTVVPTVPFTGDHLFRSYQRFRLSGVDWGDENPDLWAYDLFSIQGKAWLDAVVAIMRRADPHRDADMLASFGAHIYANGDAYYDRMERELNAGTIRRETLGIVLSMEKPEFMEADLRERHKRLAARCG</sequence>
<dbReference type="OrthoDB" id="9804091at2"/>
<dbReference type="Proteomes" id="UP000199125">
    <property type="component" value="Unassembled WGS sequence"/>
</dbReference>
<name>A0A1H6L0K6_9RHOB</name>
<gene>
    <name evidence="1" type="ORF">SAMN04488075_0995</name>
</gene>
<dbReference type="EMBL" id="FNXG01000002">
    <property type="protein sequence ID" value="SEH77773.1"/>
    <property type="molecule type" value="Genomic_DNA"/>
</dbReference>
<keyword evidence="2" id="KW-1185">Reference proteome</keyword>
<evidence type="ECO:0000313" key="1">
    <source>
        <dbReference type="EMBL" id="SEH77773.1"/>
    </source>
</evidence>
<dbReference type="RefSeq" id="WP_143042742.1">
    <property type="nucleotide sequence ID" value="NZ_FNXG01000002.1"/>
</dbReference>
<dbReference type="AlphaFoldDB" id="A0A1H6L0K6"/>
<reference evidence="2" key="1">
    <citation type="submission" date="2016-10" db="EMBL/GenBank/DDBJ databases">
        <authorList>
            <person name="Varghese N."/>
            <person name="Submissions S."/>
        </authorList>
    </citation>
    <scope>NUCLEOTIDE SEQUENCE [LARGE SCALE GENOMIC DNA]</scope>
    <source>
        <strain evidence="2">DSM 11593</strain>
    </source>
</reference>
<proteinExistence type="predicted"/>
<protein>
    <submittedName>
        <fullName evidence="1">Uncharacterized protein</fullName>
    </submittedName>
</protein>